<dbReference type="HOGENOM" id="CLU_017692_2_1_4"/>
<keyword evidence="2" id="KW-0378">Hydrolase</keyword>
<dbReference type="PANTHER" id="PTHR30023">
    <property type="entry name" value="D-ALANYL-D-ALANINE CARBOXYPEPTIDASE"/>
    <property type="match status" value="1"/>
</dbReference>
<dbReference type="STRING" id="742823.HMPREF9465_01656"/>
<dbReference type="PATRIC" id="fig|742823.3.peg.1650"/>
<accession>K1KFW7</accession>
<organism evidence="4 5">
    <name type="scientific">Sutterella wadsworthensis 2_1_59BFAA</name>
    <dbReference type="NCBI Taxonomy" id="742823"/>
    <lineage>
        <taxon>Bacteria</taxon>
        <taxon>Pseudomonadati</taxon>
        <taxon>Pseudomonadota</taxon>
        <taxon>Betaproteobacteria</taxon>
        <taxon>Burkholderiales</taxon>
        <taxon>Sutterellaceae</taxon>
        <taxon>Sutterella</taxon>
    </lineage>
</organism>
<keyword evidence="4" id="KW-0121">Carboxypeptidase</keyword>
<dbReference type="EMBL" id="ADMG01000037">
    <property type="protein sequence ID" value="EKB30609.1"/>
    <property type="molecule type" value="Genomic_DNA"/>
</dbReference>
<comment type="similarity">
    <text evidence="1">Belongs to the peptidase S13 family.</text>
</comment>
<dbReference type="OrthoDB" id="9802627at2"/>
<evidence type="ECO:0000256" key="1">
    <source>
        <dbReference type="ARBA" id="ARBA00006096"/>
    </source>
</evidence>
<protein>
    <submittedName>
        <fullName evidence="4">D-alanyl-D-alanine carboxypeptidase/D-alanyl-D-alanine-endopeptidase</fullName>
    </submittedName>
</protein>
<proteinExistence type="inferred from homology"/>
<evidence type="ECO:0000313" key="5">
    <source>
        <dbReference type="Proteomes" id="UP000005835"/>
    </source>
</evidence>
<comment type="caution">
    <text evidence="4">The sequence shown here is derived from an EMBL/GenBank/DDBJ whole genome shotgun (WGS) entry which is preliminary data.</text>
</comment>
<name>K1KFW7_9BURK</name>
<reference evidence="4 5" key="1">
    <citation type="submission" date="2012-05" db="EMBL/GenBank/DDBJ databases">
        <title>The Genome Sequence of Sutterella wadsworthensis 2_1_59BFAA.</title>
        <authorList>
            <consortium name="The Broad Institute Genome Sequencing Platform"/>
            <person name="Earl A."/>
            <person name="Ward D."/>
            <person name="Feldgarden M."/>
            <person name="Gevers D."/>
            <person name="Daigneault M."/>
            <person name="Strauss J."/>
            <person name="Allen-Vercoe E."/>
            <person name="Walker B."/>
            <person name="Young S.K."/>
            <person name="Zeng Q."/>
            <person name="Gargeya S."/>
            <person name="Fitzgerald M."/>
            <person name="Haas B."/>
            <person name="Abouelleil A."/>
            <person name="Alvarado L."/>
            <person name="Arachchi H.M."/>
            <person name="Berlin A.M."/>
            <person name="Chapman S.B."/>
            <person name="Goldberg J."/>
            <person name="Griggs A."/>
            <person name="Gujja S."/>
            <person name="Hansen M."/>
            <person name="Howarth C."/>
            <person name="Imamovic A."/>
            <person name="Larimer J."/>
            <person name="McCowen C."/>
            <person name="Montmayeur A."/>
            <person name="Murphy C."/>
            <person name="Neiman D."/>
            <person name="Pearson M."/>
            <person name="Priest M."/>
            <person name="Roberts A."/>
            <person name="Saif S."/>
            <person name="Shea T."/>
            <person name="Sisk P."/>
            <person name="Sykes S."/>
            <person name="Wortman J."/>
            <person name="Nusbaum C."/>
            <person name="Birren B."/>
        </authorList>
    </citation>
    <scope>NUCLEOTIDE SEQUENCE [LARGE SCALE GENOMIC DNA]</scope>
    <source>
        <strain evidence="4 5">2_1_59BFAA</strain>
    </source>
</reference>
<dbReference type="Pfam" id="PF02113">
    <property type="entry name" value="Peptidase_S13"/>
    <property type="match status" value="2"/>
</dbReference>
<dbReference type="GO" id="GO:0006508">
    <property type="term" value="P:proteolysis"/>
    <property type="evidence" value="ECO:0007669"/>
    <property type="project" value="InterPro"/>
</dbReference>
<feature type="region of interest" description="Disordered" evidence="3">
    <location>
        <begin position="359"/>
        <end position="381"/>
    </location>
</feature>
<dbReference type="SUPFAM" id="SSF56601">
    <property type="entry name" value="beta-lactamase/transpeptidase-like"/>
    <property type="match status" value="1"/>
</dbReference>
<gene>
    <name evidence="4" type="ORF">HMPREF9465_01656</name>
</gene>
<dbReference type="PROSITE" id="PS51257">
    <property type="entry name" value="PROKAR_LIPOPROTEIN"/>
    <property type="match status" value="1"/>
</dbReference>
<evidence type="ECO:0000256" key="2">
    <source>
        <dbReference type="ARBA" id="ARBA00022801"/>
    </source>
</evidence>
<keyword evidence="4" id="KW-0645">Protease</keyword>
<dbReference type="InterPro" id="IPR012338">
    <property type="entry name" value="Beta-lactam/transpept-like"/>
</dbReference>
<dbReference type="Gene3D" id="3.50.80.20">
    <property type="entry name" value="D-Ala-D-Ala carboxypeptidase C, peptidase S13"/>
    <property type="match status" value="1"/>
</dbReference>
<dbReference type="GO" id="GO:0000270">
    <property type="term" value="P:peptidoglycan metabolic process"/>
    <property type="evidence" value="ECO:0007669"/>
    <property type="project" value="TreeGrafter"/>
</dbReference>
<keyword evidence="5" id="KW-1185">Reference proteome</keyword>
<dbReference type="InterPro" id="IPR000667">
    <property type="entry name" value="Peptidase_S13"/>
</dbReference>
<dbReference type="eggNOG" id="COG2027">
    <property type="taxonomic scope" value="Bacteria"/>
</dbReference>
<dbReference type="GO" id="GO:0004185">
    <property type="term" value="F:serine-type carboxypeptidase activity"/>
    <property type="evidence" value="ECO:0007669"/>
    <property type="project" value="InterPro"/>
</dbReference>
<sequence length="517" mass="56090">MRFSTRGSAAVFAAFGMMAAGLWSVSCSGWAAEQRRLPPMLRKAAADCGVDPRAVTVSVVALDGLRMPEGGRMPVVRPLLAVNADRSVAPASTAKLVTTLAGLELLGADWKWRTGFYAKARPDAEGRVNGIWLRGGGDPTLVAEKFGLLVERMAQMGVRRIEGDLTVDRSYFDLPEGDPSAFDGRGSRPYNQLPDAAVAGYRSLSFEFVPDESSGTARIISMPPLSGLEVPSTIRLSRGACGDWKSTIGYRLEHLSDGRLAARFEGSLPLSCGPKTFSVVSLSQNEYLERLFRWYWERDGRTWTGHVAEGRVPEGALKLAERESDALPVVTTLVNKWSNNLIARHIFLTLGTLRNAPDEADSGSRTAGGAFAPMERPRPGVDTDDARAVLAGWLAEKGVPDGAVMIDNGSGLSRTSRVTARAMTQILAAGWLSPRMTEYAASLPVSGVDGTMRKRLEATGRTHLKTGYLQDVRSIGGYVYAKNGRRYALYASVHGERNMAGGIRFLDKVVEWTYLQK</sequence>
<dbReference type="PANTHER" id="PTHR30023:SF0">
    <property type="entry name" value="PENICILLIN-SENSITIVE CARBOXYPEPTIDASE A"/>
    <property type="match status" value="1"/>
</dbReference>
<evidence type="ECO:0000256" key="3">
    <source>
        <dbReference type="SAM" id="MobiDB-lite"/>
    </source>
</evidence>
<dbReference type="Gene3D" id="3.40.710.10">
    <property type="entry name" value="DD-peptidase/beta-lactamase superfamily"/>
    <property type="match status" value="1"/>
</dbReference>
<dbReference type="Proteomes" id="UP000005835">
    <property type="component" value="Unassembled WGS sequence"/>
</dbReference>
<evidence type="ECO:0000313" key="4">
    <source>
        <dbReference type="EMBL" id="EKB30609.1"/>
    </source>
</evidence>
<dbReference type="AlphaFoldDB" id="K1KFW7"/>
<dbReference type="PRINTS" id="PR00922">
    <property type="entry name" value="DADACBPTASE3"/>
</dbReference>